<reference evidence="1 2" key="1">
    <citation type="submission" date="2021-03" db="EMBL/GenBank/DDBJ databases">
        <title>Comparative genomics of Chinese and international isolates of Escherichia albertii: population structure and evolution of virulence and antimicrobial resistance.</title>
        <authorList>
            <person name="Wang H."/>
            <person name="Xiong Y."/>
            <person name="Luo L."/>
        </authorList>
    </citation>
    <scope>NUCLEOTIDE SEQUENCE [LARGE SCALE GENOMIC DNA]</scope>
    <source>
        <strain evidence="1 2">Sample 165</strain>
        <plasmid evidence="1 2">pESA136_2</plasmid>
    </source>
</reference>
<protein>
    <submittedName>
        <fullName evidence="1">Uncharacterized protein</fullName>
    </submittedName>
</protein>
<organism evidence="1 2">
    <name type="scientific">Escherichia albertii</name>
    <dbReference type="NCBI Taxonomy" id="208962"/>
    <lineage>
        <taxon>Bacteria</taxon>
        <taxon>Pseudomonadati</taxon>
        <taxon>Pseudomonadota</taxon>
        <taxon>Gammaproteobacteria</taxon>
        <taxon>Enterobacterales</taxon>
        <taxon>Enterobacteriaceae</taxon>
        <taxon>Escherichia</taxon>
    </lineage>
</organism>
<dbReference type="Proteomes" id="UP000663211">
    <property type="component" value="Plasmid pESA136_2"/>
</dbReference>
<keyword evidence="1" id="KW-0614">Plasmid</keyword>
<evidence type="ECO:0000313" key="2">
    <source>
        <dbReference type="Proteomes" id="UP000663211"/>
    </source>
</evidence>
<proteinExistence type="predicted"/>
<dbReference type="RefSeq" id="WP_171002980.1">
    <property type="nucleotide sequence ID" value="NZ_CP070294.1"/>
</dbReference>
<evidence type="ECO:0000313" key="1">
    <source>
        <dbReference type="EMBL" id="QST76234.1"/>
    </source>
</evidence>
<name>A0ABD7EGX1_ESCAL</name>
<sequence length="49" mass="5579">MSVFDEFAHYHKRWVLYGIGNSPENLANKRTTATEGEENNIKAPQVDLS</sequence>
<accession>A0ABD7EGX1</accession>
<geneLocation type="plasmid" evidence="1 2">
    <name>pESA136_2</name>
</geneLocation>
<gene>
    <name evidence="1" type="ORF">JRC44_25125</name>
</gene>
<dbReference type="EMBL" id="CP070298">
    <property type="protein sequence ID" value="QST76234.1"/>
    <property type="molecule type" value="Genomic_DNA"/>
</dbReference>
<dbReference type="AlphaFoldDB" id="A0ABD7EGX1"/>